<feature type="transmembrane region" description="Helical" evidence="2">
    <location>
        <begin position="259"/>
        <end position="278"/>
    </location>
</feature>
<reference evidence="6" key="2">
    <citation type="submission" date="2020-04" db="EMBL/GenBank/DDBJ databases">
        <authorList>
            <consortium name="NCBI Genome Project"/>
        </authorList>
    </citation>
    <scope>NUCLEOTIDE SEQUENCE</scope>
    <source>
        <strain evidence="6">CBS 304.34</strain>
    </source>
</reference>
<feature type="compositionally biased region" description="Basic and acidic residues" evidence="1">
    <location>
        <begin position="77"/>
        <end position="86"/>
    </location>
</feature>
<dbReference type="PANTHER" id="PTHR34502">
    <property type="entry name" value="DUF6594 DOMAIN-CONTAINING PROTEIN-RELATED"/>
    <property type="match status" value="1"/>
</dbReference>
<protein>
    <recommendedName>
        <fullName evidence="3">DUF6594 domain-containing protein</fullName>
    </recommendedName>
</protein>
<evidence type="ECO:0000313" key="6">
    <source>
        <dbReference type="RefSeq" id="XP_033573016.1"/>
    </source>
</evidence>
<feature type="domain" description="DUF6594" evidence="3">
    <location>
        <begin position="31"/>
        <end position="271"/>
    </location>
</feature>
<evidence type="ECO:0000313" key="4">
    <source>
        <dbReference type="EMBL" id="KAF2806052.1"/>
    </source>
</evidence>
<dbReference type="Pfam" id="PF20237">
    <property type="entry name" value="DUF6594"/>
    <property type="match status" value="1"/>
</dbReference>
<keyword evidence="2" id="KW-1133">Transmembrane helix</keyword>
<dbReference type="EMBL" id="MU003708">
    <property type="protein sequence ID" value="KAF2806052.1"/>
    <property type="molecule type" value="Genomic_DNA"/>
</dbReference>
<proteinExistence type="predicted"/>
<dbReference type="PANTHER" id="PTHR34502:SF4">
    <property type="entry name" value="DUF6594 DOMAIN-CONTAINING PROTEIN"/>
    <property type="match status" value="1"/>
</dbReference>
<dbReference type="GeneID" id="54453224"/>
<dbReference type="RefSeq" id="XP_033573016.1">
    <property type="nucleotide sequence ID" value="XM_033712331.1"/>
</dbReference>
<sequence length="281" mass="31656">MPDEQACGGERRFLPSHPAHPTVHQHIAICPQSGVFPRLGELWARTLYELLNDIEEKQRELTDRHDRMVATGSYAGPDEKKSTNEDMKRLKVELRELLLTYGTMLGVCGNVAALPDPTEFHFEDFHEVYKRCTPNGILPTVYGSFPGPIDRDLCVHTAPPSMDPFSRLIIRLLKWLSKKPLFRRCFNDKSTRERGFMTRGIRRTTHVITCAIVPLFYSASIATLYAVKPMTIRLAIIPVFLLVFALSAIFLAGSSRNEMIIFMSAYAAVLVVFVSGNISSP</sequence>
<name>A0A6A6YB69_9PEZI</name>
<evidence type="ECO:0000256" key="1">
    <source>
        <dbReference type="SAM" id="MobiDB-lite"/>
    </source>
</evidence>
<feature type="transmembrane region" description="Helical" evidence="2">
    <location>
        <begin position="207"/>
        <end position="226"/>
    </location>
</feature>
<reference evidence="6" key="3">
    <citation type="submission" date="2025-04" db="UniProtKB">
        <authorList>
            <consortium name="RefSeq"/>
        </authorList>
    </citation>
    <scope>IDENTIFICATION</scope>
    <source>
        <strain evidence="6">CBS 304.34</strain>
    </source>
</reference>
<feature type="region of interest" description="Disordered" evidence="1">
    <location>
        <begin position="62"/>
        <end position="86"/>
    </location>
</feature>
<dbReference type="OrthoDB" id="3793504at2759"/>
<gene>
    <name evidence="4 6" type="ORF">BDZ99DRAFT_103099</name>
</gene>
<keyword evidence="2" id="KW-0472">Membrane</keyword>
<organism evidence="4">
    <name type="scientific">Mytilinidion resinicola</name>
    <dbReference type="NCBI Taxonomy" id="574789"/>
    <lineage>
        <taxon>Eukaryota</taxon>
        <taxon>Fungi</taxon>
        <taxon>Dikarya</taxon>
        <taxon>Ascomycota</taxon>
        <taxon>Pezizomycotina</taxon>
        <taxon>Dothideomycetes</taxon>
        <taxon>Pleosporomycetidae</taxon>
        <taxon>Mytilinidiales</taxon>
        <taxon>Mytilinidiaceae</taxon>
        <taxon>Mytilinidion</taxon>
    </lineage>
</organism>
<reference evidence="4 6" key="1">
    <citation type="journal article" date="2020" name="Stud. Mycol.">
        <title>101 Dothideomycetes genomes: a test case for predicting lifestyles and emergence of pathogens.</title>
        <authorList>
            <person name="Haridas S."/>
            <person name="Albert R."/>
            <person name="Binder M."/>
            <person name="Bloem J."/>
            <person name="Labutti K."/>
            <person name="Salamov A."/>
            <person name="Andreopoulos B."/>
            <person name="Baker S."/>
            <person name="Barry K."/>
            <person name="Bills G."/>
            <person name="Bluhm B."/>
            <person name="Cannon C."/>
            <person name="Castanera R."/>
            <person name="Culley D."/>
            <person name="Daum C."/>
            <person name="Ezra D."/>
            <person name="Gonzalez J."/>
            <person name="Henrissat B."/>
            <person name="Kuo A."/>
            <person name="Liang C."/>
            <person name="Lipzen A."/>
            <person name="Lutzoni F."/>
            <person name="Magnuson J."/>
            <person name="Mondo S."/>
            <person name="Nolan M."/>
            <person name="Ohm R."/>
            <person name="Pangilinan J."/>
            <person name="Park H.-J."/>
            <person name="Ramirez L."/>
            <person name="Alfaro M."/>
            <person name="Sun H."/>
            <person name="Tritt A."/>
            <person name="Yoshinaga Y."/>
            <person name="Zwiers L.-H."/>
            <person name="Turgeon B."/>
            <person name="Goodwin S."/>
            <person name="Spatafora J."/>
            <person name="Crous P."/>
            <person name="Grigoriev I."/>
        </authorList>
    </citation>
    <scope>NUCLEOTIDE SEQUENCE</scope>
    <source>
        <strain evidence="4 6">CBS 304.34</strain>
    </source>
</reference>
<keyword evidence="5" id="KW-1185">Reference proteome</keyword>
<accession>A0A6A6YB69</accession>
<evidence type="ECO:0000313" key="5">
    <source>
        <dbReference type="Proteomes" id="UP000504636"/>
    </source>
</evidence>
<dbReference type="InterPro" id="IPR046529">
    <property type="entry name" value="DUF6594"/>
</dbReference>
<feature type="transmembrane region" description="Helical" evidence="2">
    <location>
        <begin position="232"/>
        <end position="252"/>
    </location>
</feature>
<dbReference type="Proteomes" id="UP000504636">
    <property type="component" value="Unplaced"/>
</dbReference>
<evidence type="ECO:0000256" key="2">
    <source>
        <dbReference type="SAM" id="Phobius"/>
    </source>
</evidence>
<dbReference type="AlphaFoldDB" id="A0A6A6YB69"/>
<evidence type="ECO:0000259" key="3">
    <source>
        <dbReference type="Pfam" id="PF20237"/>
    </source>
</evidence>
<keyword evidence="2" id="KW-0812">Transmembrane</keyword>